<dbReference type="Gene3D" id="3.40.30.10">
    <property type="entry name" value="Glutaredoxin"/>
    <property type="match status" value="1"/>
</dbReference>
<organism evidence="1 2">
    <name type="scientific">Diplogelasinospora grovesii</name>
    <dbReference type="NCBI Taxonomy" id="303347"/>
    <lineage>
        <taxon>Eukaryota</taxon>
        <taxon>Fungi</taxon>
        <taxon>Dikarya</taxon>
        <taxon>Ascomycota</taxon>
        <taxon>Pezizomycotina</taxon>
        <taxon>Sordariomycetes</taxon>
        <taxon>Sordariomycetidae</taxon>
        <taxon>Sordariales</taxon>
        <taxon>Diplogelasinosporaceae</taxon>
        <taxon>Diplogelasinospora</taxon>
    </lineage>
</organism>
<protein>
    <recommendedName>
        <fullName evidence="3">Thioredoxin-like fold domain-containing protein</fullName>
    </recommendedName>
</protein>
<proteinExistence type="predicted"/>
<accession>A0AAN6NGR0</accession>
<evidence type="ECO:0008006" key="3">
    <source>
        <dbReference type="Google" id="ProtNLM"/>
    </source>
</evidence>
<dbReference type="PANTHER" id="PTHR33875">
    <property type="entry name" value="OS09G0542200 PROTEIN"/>
    <property type="match status" value="1"/>
</dbReference>
<keyword evidence="2" id="KW-1185">Reference proteome</keyword>
<dbReference type="Proteomes" id="UP001303473">
    <property type="component" value="Unassembled WGS sequence"/>
</dbReference>
<dbReference type="EMBL" id="MU853755">
    <property type="protein sequence ID" value="KAK3945459.1"/>
    <property type="molecule type" value="Genomic_DNA"/>
</dbReference>
<comment type="caution">
    <text evidence="1">The sequence shown here is derived from an EMBL/GenBank/DDBJ whole genome shotgun (WGS) entry which is preliminary data.</text>
</comment>
<evidence type="ECO:0000313" key="1">
    <source>
        <dbReference type="EMBL" id="KAK3945459.1"/>
    </source>
</evidence>
<dbReference type="PANTHER" id="PTHR33875:SF2">
    <property type="entry name" value="ACR183CP"/>
    <property type="match status" value="1"/>
</dbReference>
<dbReference type="SUPFAM" id="SSF52833">
    <property type="entry name" value="Thioredoxin-like"/>
    <property type="match status" value="1"/>
</dbReference>
<evidence type="ECO:0000313" key="2">
    <source>
        <dbReference type="Proteomes" id="UP001303473"/>
    </source>
</evidence>
<dbReference type="InterPro" id="IPR036249">
    <property type="entry name" value="Thioredoxin-like_sf"/>
</dbReference>
<dbReference type="AlphaFoldDB" id="A0AAN6NGR0"/>
<reference evidence="2" key="1">
    <citation type="journal article" date="2023" name="Mol. Phylogenet. Evol.">
        <title>Genome-scale phylogeny and comparative genomics of the fungal order Sordariales.</title>
        <authorList>
            <person name="Hensen N."/>
            <person name="Bonometti L."/>
            <person name="Westerberg I."/>
            <person name="Brannstrom I.O."/>
            <person name="Guillou S."/>
            <person name="Cros-Aarteil S."/>
            <person name="Calhoun S."/>
            <person name="Haridas S."/>
            <person name="Kuo A."/>
            <person name="Mondo S."/>
            <person name="Pangilinan J."/>
            <person name="Riley R."/>
            <person name="LaButti K."/>
            <person name="Andreopoulos B."/>
            <person name="Lipzen A."/>
            <person name="Chen C."/>
            <person name="Yan M."/>
            <person name="Daum C."/>
            <person name="Ng V."/>
            <person name="Clum A."/>
            <person name="Steindorff A."/>
            <person name="Ohm R.A."/>
            <person name="Martin F."/>
            <person name="Silar P."/>
            <person name="Natvig D.O."/>
            <person name="Lalanne C."/>
            <person name="Gautier V."/>
            <person name="Ament-Velasquez S.L."/>
            <person name="Kruys A."/>
            <person name="Hutchinson M.I."/>
            <person name="Powell A.J."/>
            <person name="Barry K."/>
            <person name="Miller A.N."/>
            <person name="Grigoriev I.V."/>
            <person name="Debuchy R."/>
            <person name="Gladieux P."/>
            <person name="Hiltunen Thoren M."/>
            <person name="Johannesson H."/>
        </authorList>
    </citation>
    <scope>NUCLEOTIDE SEQUENCE [LARGE SCALE GENOMIC DNA]</scope>
    <source>
        <strain evidence="2">CBS 340.73</strain>
    </source>
</reference>
<gene>
    <name evidence="1" type="ORF">QBC46DRAFT_372294</name>
</gene>
<name>A0AAN6NGR0_9PEZI</name>
<sequence length="213" mass="23993">MALPPQFHNLRFSGDRLPPMHTVELYLDYVCPFSAKMFKTIVVDLLPALRQESPDLLDDVQFIFRPQVQPWHPSSTLCHEAALAVLRLGTHAQFWGVSRALFERQNEFFDVSVVNETRNQTYRRLCDLAAAATQGIDAEQMYRLLEIPENPAEDGSLNAGNAVTNDLKVVVKMARLVGVHVSPTVIFDGIVANEISSSWTVGDWVDYLVKKTH</sequence>
<dbReference type="CDD" id="cd02972">
    <property type="entry name" value="DsbA_family"/>
    <property type="match status" value="1"/>
</dbReference>